<keyword evidence="2" id="KW-0378">Hydrolase</keyword>
<keyword evidence="2" id="KW-0121">Carboxypeptidase</keyword>
<comment type="caution">
    <text evidence="2">The sequence shown here is derived from an EMBL/GenBank/DDBJ whole genome shotgun (WGS) entry which is preliminary data.</text>
</comment>
<sequence length="275" mass="31728">MRIFFLAFNFLTGLFFYSSLFSFFILKIILSFLLLYLSPLALFAQEFEGVVTDYDGGTALAGVVLRNIETNQGAVSGIDGKFKIRASKDDEIEFSYLGYYSFRMRVPEGNVYRQVSLKKKLFELDDIVIRPDYTPYQLDSIERRKTYNLALNRGFASSSVLGSVFSPASALAEQFDKKSKQIKRFQRNYFKWEDQKFIDTRYSFEEVSRLTSLTGDTLAAFIAAYPMPVDYARTATDIEIKMWIKYNYREWIKKPIVIPPGISIPNLEADTLKKP</sequence>
<dbReference type="AlphaFoldDB" id="A0A5M6CDN3"/>
<dbReference type="Proteomes" id="UP000323632">
    <property type="component" value="Unassembled WGS sequence"/>
</dbReference>
<gene>
    <name evidence="2" type="ORF">F0919_11865</name>
</gene>
<dbReference type="EMBL" id="VWSH01000003">
    <property type="protein sequence ID" value="KAA5533236.1"/>
    <property type="molecule type" value="Genomic_DNA"/>
</dbReference>
<dbReference type="GO" id="GO:0004180">
    <property type="term" value="F:carboxypeptidase activity"/>
    <property type="evidence" value="ECO:0007669"/>
    <property type="project" value="UniProtKB-KW"/>
</dbReference>
<keyword evidence="1" id="KW-0472">Membrane</keyword>
<keyword evidence="2" id="KW-0645">Protease</keyword>
<reference evidence="2 3" key="1">
    <citation type="submission" date="2019-09" db="EMBL/GenBank/DDBJ databases">
        <title>Genome sequence and assembly of Taibaiella sp.</title>
        <authorList>
            <person name="Chhetri G."/>
        </authorList>
    </citation>
    <scope>NUCLEOTIDE SEQUENCE [LARGE SCALE GENOMIC DNA]</scope>
    <source>
        <strain evidence="2 3">KVB11</strain>
    </source>
</reference>
<evidence type="ECO:0000313" key="2">
    <source>
        <dbReference type="EMBL" id="KAA5533236.1"/>
    </source>
</evidence>
<keyword evidence="1" id="KW-0812">Transmembrane</keyword>
<keyword evidence="1" id="KW-1133">Transmembrane helix</keyword>
<dbReference type="InterPro" id="IPR008969">
    <property type="entry name" value="CarboxyPept-like_regulatory"/>
</dbReference>
<feature type="transmembrane region" description="Helical" evidence="1">
    <location>
        <begin position="14"/>
        <end position="37"/>
    </location>
</feature>
<dbReference type="Pfam" id="PF13715">
    <property type="entry name" value="CarbopepD_reg_2"/>
    <property type="match status" value="1"/>
</dbReference>
<keyword evidence="3" id="KW-1185">Reference proteome</keyword>
<evidence type="ECO:0000313" key="3">
    <source>
        <dbReference type="Proteomes" id="UP000323632"/>
    </source>
</evidence>
<dbReference type="SUPFAM" id="SSF49464">
    <property type="entry name" value="Carboxypeptidase regulatory domain-like"/>
    <property type="match status" value="1"/>
</dbReference>
<protein>
    <submittedName>
        <fullName evidence="2">Carboxypeptidase-like regulatory domain-containing protein</fullName>
    </submittedName>
</protein>
<organism evidence="2 3">
    <name type="scientific">Taibaiella lutea</name>
    <dbReference type="NCBI Taxonomy" id="2608001"/>
    <lineage>
        <taxon>Bacteria</taxon>
        <taxon>Pseudomonadati</taxon>
        <taxon>Bacteroidota</taxon>
        <taxon>Chitinophagia</taxon>
        <taxon>Chitinophagales</taxon>
        <taxon>Chitinophagaceae</taxon>
        <taxon>Taibaiella</taxon>
    </lineage>
</organism>
<accession>A0A5M6CDN3</accession>
<proteinExistence type="predicted"/>
<evidence type="ECO:0000256" key="1">
    <source>
        <dbReference type="SAM" id="Phobius"/>
    </source>
</evidence>
<name>A0A5M6CDN3_9BACT</name>